<feature type="region of interest" description="Disordered" evidence="1">
    <location>
        <begin position="1"/>
        <end position="68"/>
    </location>
</feature>
<feature type="compositionally biased region" description="Basic and acidic residues" evidence="1">
    <location>
        <begin position="45"/>
        <end position="66"/>
    </location>
</feature>
<evidence type="ECO:0000313" key="3">
    <source>
        <dbReference type="Proteomes" id="UP000625711"/>
    </source>
</evidence>
<proteinExistence type="predicted"/>
<feature type="compositionally biased region" description="Basic and acidic residues" evidence="1">
    <location>
        <begin position="1"/>
        <end position="10"/>
    </location>
</feature>
<gene>
    <name evidence="2" type="ORF">GWI33_019393</name>
</gene>
<protein>
    <submittedName>
        <fullName evidence="2">Uncharacterized protein</fullName>
    </submittedName>
</protein>
<comment type="caution">
    <text evidence="2">The sequence shown here is derived from an EMBL/GenBank/DDBJ whole genome shotgun (WGS) entry which is preliminary data.</text>
</comment>
<name>A0A834M737_RHYFE</name>
<organism evidence="2 3">
    <name type="scientific">Rhynchophorus ferrugineus</name>
    <name type="common">Red palm weevil</name>
    <name type="synonym">Curculio ferrugineus</name>
    <dbReference type="NCBI Taxonomy" id="354439"/>
    <lineage>
        <taxon>Eukaryota</taxon>
        <taxon>Metazoa</taxon>
        <taxon>Ecdysozoa</taxon>
        <taxon>Arthropoda</taxon>
        <taxon>Hexapoda</taxon>
        <taxon>Insecta</taxon>
        <taxon>Pterygota</taxon>
        <taxon>Neoptera</taxon>
        <taxon>Endopterygota</taxon>
        <taxon>Coleoptera</taxon>
        <taxon>Polyphaga</taxon>
        <taxon>Cucujiformia</taxon>
        <taxon>Curculionidae</taxon>
        <taxon>Dryophthorinae</taxon>
        <taxon>Rhynchophorus</taxon>
    </lineage>
</organism>
<evidence type="ECO:0000256" key="1">
    <source>
        <dbReference type="SAM" id="MobiDB-lite"/>
    </source>
</evidence>
<evidence type="ECO:0000313" key="2">
    <source>
        <dbReference type="EMBL" id="KAF7267389.1"/>
    </source>
</evidence>
<dbReference type="Proteomes" id="UP000625711">
    <property type="component" value="Unassembled WGS sequence"/>
</dbReference>
<feature type="compositionally biased region" description="Polar residues" evidence="1">
    <location>
        <begin position="33"/>
        <end position="42"/>
    </location>
</feature>
<keyword evidence="3" id="KW-1185">Reference proteome</keyword>
<dbReference type="AlphaFoldDB" id="A0A834M737"/>
<reference evidence="2" key="1">
    <citation type="submission" date="2020-08" db="EMBL/GenBank/DDBJ databases">
        <title>Genome sequencing and assembly of the red palm weevil Rhynchophorus ferrugineus.</title>
        <authorList>
            <person name="Dias G.B."/>
            <person name="Bergman C.M."/>
            <person name="Manee M."/>
        </authorList>
    </citation>
    <scope>NUCLEOTIDE SEQUENCE</scope>
    <source>
        <strain evidence="2">AA-2017</strain>
        <tissue evidence="2">Whole larva</tissue>
    </source>
</reference>
<accession>A0A834M737</accession>
<dbReference type="EMBL" id="JAACXV010014432">
    <property type="protein sequence ID" value="KAF7267389.1"/>
    <property type="molecule type" value="Genomic_DNA"/>
</dbReference>
<sequence length="95" mass="10545">MISRNVESKLKPKPHKISSDSGKPNGSEKRVPSTPTHNNETVSGVKEKSEELALEVGHGKHLERSHGRSMSPIELRVLCPCLILDDRLSSCRIYT</sequence>